<dbReference type="InterPro" id="IPR014325">
    <property type="entry name" value="RNA_pol_sigma-E_actinobac"/>
</dbReference>
<dbReference type="GO" id="GO:0003677">
    <property type="term" value="F:DNA binding"/>
    <property type="evidence" value="ECO:0007669"/>
    <property type="project" value="UniProtKB-KW"/>
</dbReference>
<dbReference type="Gene3D" id="1.10.10.10">
    <property type="entry name" value="Winged helix-like DNA-binding domain superfamily/Winged helix DNA-binding domain"/>
    <property type="match status" value="1"/>
</dbReference>
<dbReference type="InterPro" id="IPR014284">
    <property type="entry name" value="RNA_pol_sigma-70_dom"/>
</dbReference>
<dbReference type="SUPFAM" id="SSF88946">
    <property type="entry name" value="Sigma2 domain of RNA polymerase sigma factors"/>
    <property type="match status" value="1"/>
</dbReference>
<dbReference type="CDD" id="cd06171">
    <property type="entry name" value="Sigma70_r4"/>
    <property type="match status" value="1"/>
</dbReference>
<dbReference type="GO" id="GO:0016987">
    <property type="term" value="F:sigma factor activity"/>
    <property type="evidence" value="ECO:0007669"/>
    <property type="project" value="UniProtKB-KW"/>
</dbReference>
<dbReference type="InterPro" id="IPR036388">
    <property type="entry name" value="WH-like_DNA-bd_sf"/>
</dbReference>
<protein>
    <submittedName>
        <fullName evidence="8">RNA polymerase sigma24 factor</fullName>
    </submittedName>
</protein>
<sequence length="183" mass="20900">MRSDQEAEFRQYVTARADRLRRFAYLCCGDWHRAEDAVQTAFIKLYGAWHRKNSVNFDRYVRRTITNVLIDEGRLAWFRRVRSVGEPPEPPPADGADRKVDRLTIMDALARLPKRQRAVVVLRYWEDHSIEQVAEVLRCSTGTVKSQGARGLRTLRALLADSMPGRGIPVPDAFTEQTIGATS</sequence>
<comment type="similarity">
    <text evidence="1">Belongs to the sigma-70 factor family. ECF subfamily.</text>
</comment>
<dbReference type="InterPro" id="IPR013325">
    <property type="entry name" value="RNA_pol_sigma_r2"/>
</dbReference>
<dbReference type="PANTHER" id="PTHR43133:SF50">
    <property type="entry name" value="ECF RNA POLYMERASE SIGMA FACTOR SIGM"/>
    <property type="match status" value="1"/>
</dbReference>
<proteinExistence type="inferred from homology"/>
<dbReference type="SUPFAM" id="SSF88659">
    <property type="entry name" value="Sigma3 and sigma4 domains of RNA polymerase sigma factors"/>
    <property type="match status" value="1"/>
</dbReference>
<feature type="domain" description="RNA polymerase sigma factor 70 region 4 type 2" evidence="7">
    <location>
        <begin position="104"/>
        <end position="155"/>
    </location>
</feature>
<evidence type="ECO:0000256" key="5">
    <source>
        <dbReference type="ARBA" id="ARBA00023163"/>
    </source>
</evidence>
<evidence type="ECO:0000259" key="6">
    <source>
        <dbReference type="Pfam" id="PF04542"/>
    </source>
</evidence>
<dbReference type="Gene3D" id="1.10.1740.10">
    <property type="match status" value="1"/>
</dbReference>
<keyword evidence="4" id="KW-0238">DNA-binding</keyword>
<accession>A0A9W6SUL4</accession>
<evidence type="ECO:0000256" key="1">
    <source>
        <dbReference type="ARBA" id="ARBA00010641"/>
    </source>
</evidence>
<dbReference type="PANTHER" id="PTHR43133">
    <property type="entry name" value="RNA POLYMERASE ECF-TYPE SIGMA FACTO"/>
    <property type="match status" value="1"/>
</dbReference>
<dbReference type="InterPro" id="IPR013249">
    <property type="entry name" value="RNA_pol_sigma70_r4_t2"/>
</dbReference>
<dbReference type="NCBIfam" id="TIGR02937">
    <property type="entry name" value="sigma70-ECF"/>
    <property type="match status" value="1"/>
</dbReference>
<dbReference type="InterPro" id="IPR007627">
    <property type="entry name" value="RNA_pol_sigma70_r2"/>
</dbReference>
<dbReference type="NCBIfam" id="TIGR02983">
    <property type="entry name" value="SigE-fam_strep"/>
    <property type="match status" value="1"/>
</dbReference>
<evidence type="ECO:0000313" key="8">
    <source>
        <dbReference type="EMBL" id="GLZ81041.1"/>
    </source>
</evidence>
<dbReference type="AlphaFoldDB" id="A0A9W6SUL4"/>
<dbReference type="GO" id="GO:0006352">
    <property type="term" value="P:DNA-templated transcription initiation"/>
    <property type="evidence" value="ECO:0007669"/>
    <property type="project" value="InterPro"/>
</dbReference>
<evidence type="ECO:0000259" key="7">
    <source>
        <dbReference type="Pfam" id="PF08281"/>
    </source>
</evidence>
<keyword evidence="9" id="KW-1185">Reference proteome</keyword>
<organism evidence="8 9">
    <name type="scientific">Actinorhabdospora filicis</name>
    <dbReference type="NCBI Taxonomy" id="1785913"/>
    <lineage>
        <taxon>Bacteria</taxon>
        <taxon>Bacillati</taxon>
        <taxon>Actinomycetota</taxon>
        <taxon>Actinomycetes</taxon>
        <taxon>Micromonosporales</taxon>
        <taxon>Micromonosporaceae</taxon>
        <taxon>Actinorhabdospora</taxon>
    </lineage>
</organism>
<dbReference type="InterPro" id="IPR039425">
    <property type="entry name" value="RNA_pol_sigma-70-like"/>
</dbReference>
<feature type="domain" description="RNA polymerase sigma-70 region 2" evidence="6">
    <location>
        <begin position="14"/>
        <end position="74"/>
    </location>
</feature>
<dbReference type="InterPro" id="IPR013324">
    <property type="entry name" value="RNA_pol_sigma_r3/r4-like"/>
</dbReference>
<keyword evidence="3" id="KW-0731">Sigma factor</keyword>
<evidence type="ECO:0000256" key="4">
    <source>
        <dbReference type="ARBA" id="ARBA00023125"/>
    </source>
</evidence>
<keyword evidence="2" id="KW-0805">Transcription regulation</keyword>
<dbReference type="EMBL" id="BSTX01000004">
    <property type="protein sequence ID" value="GLZ81041.1"/>
    <property type="molecule type" value="Genomic_DNA"/>
</dbReference>
<keyword evidence="5" id="KW-0804">Transcription</keyword>
<dbReference type="RefSeq" id="WP_285666365.1">
    <property type="nucleotide sequence ID" value="NZ_BSTX01000004.1"/>
</dbReference>
<evidence type="ECO:0000256" key="2">
    <source>
        <dbReference type="ARBA" id="ARBA00023015"/>
    </source>
</evidence>
<dbReference type="Pfam" id="PF08281">
    <property type="entry name" value="Sigma70_r4_2"/>
    <property type="match status" value="1"/>
</dbReference>
<evidence type="ECO:0000256" key="3">
    <source>
        <dbReference type="ARBA" id="ARBA00023082"/>
    </source>
</evidence>
<dbReference type="Pfam" id="PF04542">
    <property type="entry name" value="Sigma70_r2"/>
    <property type="match status" value="1"/>
</dbReference>
<evidence type="ECO:0000313" key="9">
    <source>
        <dbReference type="Proteomes" id="UP001165079"/>
    </source>
</evidence>
<comment type="caution">
    <text evidence="8">The sequence shown here is derived from an EMBL/GenBank/DDBJ whole genome shotgun (WGS) entry which is preliminary data.</text>
</comment>
<dbReference type="Proteomes" id="UP001165079">
    <property type="component" value="Unassembled WGS sequence"/>
</dbReference>
<gene>
    <name evidence="8" type="ORF">Afil01_58480</name>
</gene>
<name>A0A9W6SUL4_9ACTN</name>
<reference evidence="8" key="1">
    <citation type="submission" date="2023-03" db="EMBL/GenBank/DDBJ databases">
        <title>Actinorhabdospora filicis NBRC 111898.</title>
        <authorList>
            <person name="Ichikawa N."/>
            <person name="Sato H."/>
            <person name="Tonouchi N."/>
        </authorList>
    </citation>
    <scope>NUCLEOTIDE SEQUENCE</scope>
    <source>
        <strain evidence="8">NBRC 111898</strain>
    </source>
</reference>